<dbReference type="InterPro" id="IPR024811">
    <property type="entry name" value="ASX/ASX-like"/>
</dbReference>
<dbReference type="InterPro" id="IPR028020">
    <property type="entry name" value="ASX_DEUBAD_dom"/>
</dbReference>
<keyword evidence="8" id="KW-0804">Transcription</keyword>
<dbReference type="PROSITE" id="PS51913">
    <property type="entry name" value="HTH_HARE"/>
    <property type="match status" value="1"/>
</dbReference>
<reference evidence="13" key="3">
    <citation type="submission" date="2025-09" db="UniProtKB">
        <authorList>
            <consortium name="Ensembl"/>
        </authorList>
    </citation>
    <scope>IDENTIFICATION</scope>
</reference>
<dbReference type="PANTHER" id="PTHR13578:SF11">
    <property type="entry name" value="POLYCOMB GROUP PROTEIN ASXL2-RELATED"/>
    <property type="match status" value="1"/>
</dbReference>
<reference evidence="13" key="2">
    <citation type="submission" date="2025-08" db="UniProtKB">
        <authorList>
            <consortium name="Ensembl"/>
        </authorList>
    </citation>
    <scope>IDENTIFICATION</scope>
</reference>
<evidence type="ECO:0000256" key="4">
    <source>
        <dbReference type="ARBA" id="ARBA00022723"/>
    </source>
</evidence>
<keyword evidence="14" id="KW-1185">Reference proteome</keyword>
<feature type="region of interest" description="Disordered" evidence="10">
    <location>
        <begin position="870"/>
        <end position="895"/>
    </location>
</feature>
<keyword evidence="6" id="KW-0862">Zinc</keyword>
<evidence type="ECO:0000313" key="14">
    <source>
        <dbReference type="Proteomes" id="UP000694397"/>
    </source>
</evidence>
<feature type="region of interest" description="Disordered" evidence="10">
    <location>
        <begin position="1061"/>
        <end position="1108"/>
    </location>
</feature>
<keyword evidence="9" id="KW-0539">Nucleus</keyword>
<feature type="compositionally biased region" description="Polar residues" evidence="10">
    <location>
        <begin position="430"/>
        <end position="439"/>
    </location>
</feature>
<dbReference type="GO" id="GO:0003677">
    <property type="term" value="F:DNA binding"/>
    <property type="evidence" value="ECO:0007669"/>
    <property type="project" value="InterPro"/>
</dbReference>
<evidence type="ECO:0000256" key="6">
    <source>
        <dbReference type="ARBA" id="ARBA00022833"/>
    </source>
</evidence>
<keyword evidence="4" id="KW-0479">Metal-binding</keyword>
<feature type="compositionally biased region" description="Polar residues" evidence="10">
    <location>
        <begin position="689"/>
        <end position="718"/>
    </location>
</feature>
<reference evidence="13 14" key="1">
    <citation type="submission" date="2019-04" db="EMBL/GenBank/DDBJ databases">
        <authorList>
            <consortium name="Wellcome Sanger Institute Data Sharing"/>
        </authorList>
    </citation>
    <scope>NUCLEOTIDE SEQUENCE [LARGE SCALE GENOMIC DNA]</scope>
</reference>
<evidence type="ECO:0000259" key="12">
    <source>
        <dbReference type="PROSITE" id="PS51916"/>
    </source>
</evidence>
<dbReference type="Ensembl" id="ENSSFOT00015082454.1">
    <property type="protein sequence ID" value="ENSSFOP00015048802.1"/>
    <property type="gene ID" value="ENSSFOG00015006380.2"/>
</dbReference>
<feature type="compositionally biased region" description="Low complexity" evidence="10">
    <location>
        <begin position="1160"/>
        <end position="1169"/>
    </location>
</feature>
<dbReference type="Pfam" id="PF13922">
    <property type="entry name" value="PHD_3"/>
    <property type="match status" value="1"/>
</dbReference>
<dbReference type="GO" id="GO:0003682">
    <property type="term" value="F:chromatin binding"/>
    <property type="evidence" value="ECO:0007669"/>
    <property type="project" value="TreeGrafter"/>
</dbReference>
<feature type="compositionally biased region" description="Polar residues" evidence="10">
    <location>
        <begin position="1137"/>
        <end position="1147"/>
    </location>
</feature>
<feature type="compositionally biased region" description="Low complexity" evidence="10">
    <location>
        <begin position="646"/>
        <end position="662"/>
    </location>
</feature>
<dbReference type="OrthoDB" id="9348951at2759"/>
<dbReference type="GO" id="GO:0045944">
    <property type="term" value="P:positive regulation of transcription by RNA polymerase II"/>
    <property type="evidence" value="ECO:0007669"/>
    <property type="project" value="TreeGrafter"/>
</dbReference>
<dbReference type="GO" id="GO:0035517">
    <property type="term" value="C:PR-DUB complex"/>
    <property type="evidence" value="ECO:0007669"/>
    <property type="project" value="TreeGrafter"/>
</dbReference>
<dbReference type="InterPro" id="IPR044867">
    <property type="entry name" value="DEUBAD_dom"/>
</dbReference>
<gene>
    <name evidence="13" type="primary">ASXL2</name>
    <name evidence="13" type="synonym">asxl2</name>
</gene>
<keyword evidence="5" id="KW-0863">Zinc-finger</keyword>
<feature type="region of interest" description="Disordered" evidence="10">
    <location>
        <begin position="395"/>
        <end position="630"/>
    </location>
</feature>
<keyword evidence="7" id="KW-0805">Transcription regulation</keyword>
<feature type="compositionally biased region" description="Pro residues" evidence="10">
    <location>
        <begin position="615"/>
        <end position="625"/>
    </location>
</feature>
<feature type="region of interest" description="Disordered" evidence="10">
    <location>
        <begin position="1124"/>
        <end position="1147"/>
    </location>
</feature>
<dbReference type="PROSITE" id="PS51916">
    <property type="entry name" value="DEUBAD"/>
    <property type="match status" value="1"/>
</dbReference>
<feature type="region of interest" description="Disordered" evidence="10">
    <location>
        <begin position="1160"/>
        <end position="1204"/>
    </location>
</feature>
<feature type="compositionally biased region" description="Gly residues" evidence="10">
    <location>
        <begin position="663"/>
        <end position="675"/>
    </location>
</feature>
<proteinExistence type="inferred from homology"/>
<evidence type="ECO:0000256" key="9">
    <source>
        <dbReference type="ARBA" id="ARBA00023242"/>
    </source>
</evidence>
<feature type="compositionally biased region" description="Low complexity" evidence="10">
    <location>
        <begin position="134"/>
        <end position="151"/>
    </location>
</feature>
<dbReference type="GeneTree" id="ENSGT00520000055578"/>
<dbReference type="Pfam" id="PF13919">
    <property type="entry name" value="ASXH"/>
    <property type="match status" value="1"/>
</dbReference>
<feature type="domain" description="DEUBAD" evidence="12">
    <location>
        <begin position="276"/>
        <end position="385"/>
    </location>
</feature>
<dbReference type="GO" id="GO:0009887">
    <property type="term" value="P:animal organ morphogenesis"/>
    <property type="evidence" value="ECO:0007669"/>
    <property type="project" value="TreeGrafter"/>
</dbReference>
<evidence type="ECO:0000256" key="1">
    <source>
        <dbReference type="ARBA" id="ARBA00004123"/>
    </source>
</evidence>
<protein>
    <submittedName>
        <fullName evidence="13">ASXL transcriptional regulator 2</fullName>
    </submittedName>
</protein>
<comment type="similarity">
    <text evidence="2">Belongs to the Asx family.</text>
</comment>
<keyword evidence="3" id="KW-0678">Repressor</keyword>
<feature type="compositionally biased region" description="Low complexity" evidence="10">
    <location>
        <begin position="170"/>
        <end position="179"/>
    </location>
</feature>
<dbReference type="PANTHER" id="PTHR13578">
    <property type="entry name" value="ADDITIONAL SEX COMBS LIKE PROTEIN ASXL"/>
    <property type="match status" value="1"/>
</dbReference>
<organism evidence="13 14">
    <name type="scientific">Scleropages formosus</name>
    <name type="common">Asian bonytongue</name>
    <name type="synonym">Osteoglossum formosum</name>
    <dbReference type="NCBI Taxonomy" id="113540"/>
    <lineage>
        <taxon>Eukaryota</taxon>
        <taxon>Metazoa</taxon>
        <taxon>Chordata</taxon>
        <taxon>Craniata</taxon>
        <taxon>Vertebrata</taxon>
        <taxon>Euteleostomi</taxon>
        <taxon>Actinopterygii</taxon>
        <taxon>Neopterygii</taxon>
        <taxon>Teleostei</taxon>
        <taxon>Osteoglossocephala</taxon>
        <taxon>Osteoglossomorpha</taxon>
        <taxon>Osteoglossiformes</taxon>
        <taxon>Osteoglossidae</taxon>
        <taxon>Scleropages</taxon>
    </lineage>
</organism>
<evidence type="ECO:0000256" key="7">
    <source>
        <dbReference type="ARBA" id="ARBA00023015"/>
    </source>
</evidence>
<evidence type="ECO:0000256" key="8">
    <source>
        <dbReference type="ARBA" id="ARBA00023163"/>
    </source>
</evidence>
<feature type="compositionally biased region" description="Basic and acidic residues" evidence="10">
    <location>
        <begin position="1064"/>
        <end position="1078"/>
    </location>
</feature>
<dbReference type="Pfam" id="PF05066">
    <property type="entry name" value="HARE-HTH"/>
    <property type="match status" value="1"/>
</dbReference>
<name>A0A8C9TIS9_SCLFO</name>
<dbReference type="Proteomes" id="UP000694397">
    <property type="component" value="Chromosome 1"/>
</dbReference>
<evidence type="ECO:0000256" key="5">
    <source>
        <dbReference type="ARBA" id="ARBA00022771"/>
    </source>
</evidence>
<feature type="compositionally biased region" description="Low complexity" evidence="10">
    <location>
        <begin position="104"/>
        <end position="113"/>
    </location>
</feature>
<evidence type="ECO:0000256" key="3">
    <source>
        <dbReference type="ARBA" id="ARBA00022491"/>
    </source>
</evidence>
<feature type="region of interest" description="Disordered" evidence="10">
    <location>
        <begin position="92"/>
        <end position="263"/>
    </location>
</feature>
<evidence type="ECO:0000259" key="11">
    <source>
        <dbReference type="PROSITE" id="PS51913"/>
    </source>
</evidence>
<sequence>MRERQKRKKGRTWAEAARTVLEKYPNTPMSHKEILQVIQREGLKEISSGTSPLACLNAMLHANSRGAEGIFYKVPGRIGVYMLKKDVSDSAKELSEEGSEESSDNASDSQSTENGSNSNTKESGKGKWRRRVPSKLSPQPSSPQSRCTSPSVPATKLMSSSQKHSKKALKQALKQQQQRNQRRQGGVSSMSNPRLVLGTPKDMAEPMSARTAWEVKQSARRSTSPQNSSSSSSSSSSVKTDPCPSASTRKMSQRPDRLSARHLKRTKCAEIDVETPDSILVNTNLRPLMNKHTLSLLPPECQQRLLRLLPEVDRQTCADGQLKLSSSALNNEFFTSAAQAWKERLAEGEFTPEMRLRIRQEIDKEKKVEPWKERFFESYYGQNLGLTVEESRVLMEAASSEDPTQSHSTLPPCQQGAAASDAAQIESEKSPSITMSSKSEATDKEAAAEQTVKADQLQAPAEPESETPSVASPNIMTTCPPVEMEEATAKVSAAEPEPEHKGTEQVQLSPRDVPKTSPRGEAPPADQPSRELIGKTPETEHMESEVTPELLKRKSSIEEDAALSPEKKPRVSELPPRTPPEVKAHDTSPRVPPLKIPVSRIVQVPAAAGQVSPRSPFPAPMPSPGRPGARTLADIKAKAQLRKAQSAAAAAAAAAAVSSSGGAVPGPGPGGGNGASPGSAPKGGFSSGHLVSQTKSFSFSNDGSQAQLQHSAPSTDSASKAAALIKSNTTQAPTSLSASSCLNKDPPNVLLAPVEKEVQKLATGQLSTNPVSGMTGSQTVQKPSDISAVLEKQKASHAASVTDIVPHWSRGTHPGIFPTALTAPGEKALEHTLAGVSDGKAGSSITSNNPLVAQLLQGIEVPLEQILPKPLTESQPTMVPSSDKGKSSASALGGSAASNESQLAAGVGAVDKTKQLVPCQLVTARAAAREFSQHPGEMLTKATQEQILQTLMQRAHSQQLAPEPQAALKEACLLRNPTECHNASRFAVGFSGRKRMSNPAMSGHYLLNISTYGRGSEGCKRVVSTMPTILANLKKEYTEGEETPDCDPARGHQYLSGADLPGVKVEHQGPPDDPHRGNSEGTLDSQQQEKIKSEFPSHRHIADREEVGAQTISTIAALRAKETEQVPQPLTGHPALGNSSHNNSTSVMPEPYQLQIHATTNTHHSSTSTQPMQKTQENQGSFSHSLKHASVGAGSPPSYSPVSSGSGSVMSFSVTVTTIPASHSGHGEAASLQAFDEGSSLEDPPSNCYCRLKAMIMCKGCGAFCHDDCIGPSKLCVSCLVVR</sequence>
<evidence type="ECO:0000256" key="2">
    <source>
        <dbReference type="ARBA" id="ARBA00006391"/>
    </source>
</evidence>
<dbReference type="GO" id="GO:0042975">
    <property type="term" value="F:peroxisome proliferator activated receptor binding"/>
    <property type="evidence" value="ECO:0007669"/>
    <property type="project" value="TreeGrafter"/>
</dbReference>
<feature type="compositionally biased region" description="Polar residues" evidence="10">
    <location>
        <begin position="401"/>
        <end position="412"/>
    </location>
</feature>
<feature type="compositionally biased region" description="Basic and acidic residues" evidence="10">
    <location>
        <begin position="528"/>
        <end position="557"/>
    </location>
</feature>
<dbReference type="GO" id="GO:0008270">
    <property type="term" value="F:zinc ion binding"/>
    <property type="evidence" value="ECO:0007669"/>
    <property type="project" value="UniProtKB-KW"/>
</dbReference>
<dbReference type="InterPro" id="IPR026905">
    <property type="entry name" value="ASX-like_PHD"/>
</dbReference>
<evidence type="ECO:0000313" key="13">
    <source>
        <dbReference type="Ensembl" id="ENSSFOP00015048802.1"/>
    </source>
</evidence>
<feature type="domain" description="HTH HARE-type" evidence="11">
    <location>
        <begin position="11"/>
        <end position="86"/>
    </location>
</feature>
<feature type="compositionally biased region" description="Low complexity" evidence="10">
    <location>
        <begin position="1190"/>
        <end position="1204"/>
    </location>
</feature>
<accession>A0A8C9TIS9</accession>
<feature type="compositionally biased region" description="Low complexity" evidence="10">
    <location>
        <begin position="676"/>
        <end position="688"/>
    </location>
</feature>
<feature type="compositionally biased region" description="Low complexity" evidence="10">
    <location>
        <begin position="228"/>
        <end position="237"/>
    </location>
</feature>
<dbReference type="InterPro" id="IPR007759">
    <property type="entry name" value="Asxl_HARE-HTH"/>
</dbReference>
<feature type="compositionally biased region" description="Polar residues" evidence="10">
    <location>
        <begin position="466"/>
        <end position="477"/>
    </location>
</feature>
<comment type="subcellular location">
    <subcellularLocation>
        <location evidence="1">Nucleus</location>
    </subcellularLocation>
</comment>
<feature type="compositionally biased region" description="Basic and acidic residues" evidence="10">
    <location>
        <begin position="1087"/>
        <end position="1107"/>
    </location>
</feature>
<feature type="region of interest" description="Disordered" evidence="10">
    <location>
        <begin position="643"/>
        <end position="720"/>
    </location>
</feature>
<feature type="compositionally biased region" description="Polar residues" evidence="10">
    <location>
        <begin position="1170"/>
        <end position="1184"/>
    </location>
</feature>
<evidence type="ECO:0000256" key="10">
    <source>
        <dbReference type="SAM" id="MobiDB-lite"/>
    </source>
</evidence>